<evidence type="ECO:0000313" key="1">
    <source>
        <dbReference type="EMBL" id="OGH93364.1"/>
    </source>
</evidence>
<protein>
    <submittedName>
        <fullName evidence="1">Uncharacterized protein</fullName>
    </submittedName>
</protein>
<name>A0A1F6PBN2_9BACT</name>
<reference evidence="1 2" key="1">
    <citation type="journal article" date="2016" name="Nat. Commun.">
        <title>Thousands of microbial genomes shed light on interconnected biogeochemical processes in an aquifer system.</title>
        <authorList>
            <person name="Anantharaman K."/>
            <person name="Brown C.T."/>
            <person name="Hug L.A."/>
            <person name="Sharon I."/>
            <person name="Castelle C.J."/>
            <person name="Probst A.J."/>
            <person name="Thomas B.C."/>
            <person name="Singh A."/>
            <person name="Wilkins M.J."/>
            <person name="Karaoz U."/>
            <person name="Brodie E.L."/>
            <person name="Williams K.H."/>
            <person name="Hubbard S.S."/>
            <person name="Banfield J.F."/>
        </authorList>
    </citation>
    <scope>NUCLEOTIDE SEQUENCE [LARGE SCALE GENOMIC DNA]</scope>
</reference>
<dbReference type="EMBL" id="MFRA01000001">
    <property type="protein sequence ID" value="OGH93364.1"/>
    <property type="molecule type" value="Genomic_DNA"/>
</dbReference>
<evidence type="ECO:0000313" key="2">
    <source>
        <dbReference type="Proteomes" id="UP000176634"/>
    </source>
</evidence>
<accession>A0A1F6PBN2</accession>
<gene>
    <name evidence="1" type="ORF">A2563_02020</name>
</gene>
<sequence>MLNQTRLSTQAEKVIEGYLNLPFSQITGVRCPYFNNARLGQRGQLKVLIGKGTPQEILEEAKIIAIQYKQDIFSVNDPEQIRKFLIEHNLGIDCSGFITNVLKAQFAAKGKNLTKQIFITPKRNILRWMISQLRPVEQMNVKVFANDKNTKTITDLKEVEAGDLIAMIDTGPNKNHDHILLVTETDGNVIKYAHARAWSSEGRYKHGVSTGTITINNPDKGLLDQTWEEKDMFNHDNETFWEAKDATILQIRRLKF</sequence>
<dbReference type="AlphaFoldDB" id="A0A1F6PBN2"/>
<comment type="caution">
    <text evidence="1">The sequence shown here is derived from an EMBL/GenBank/DDBJ whole genome shotgun (WGS) entry which is preliminary data.</text>
</comment>
<dbReference type="Proteomes" id="UP000176634">
    <property type="component" value="Unassembled WGS sequence"/>
</dbReference>
<dbReference type="STRING" id="1798705.A2563_02020"/>
<proteinExistence type="predicted"/>
<organism evidence="1 2">
    <name type="scientific">Candidatus Magasanikbacteria bacterium RIFOXYD1_FULL_40_23</name>
    <dbReference type="NCBI Taxonomy" id="1798705"/>
    <lineage>
        <taxon>Bacteria</taxon>
        <taxon>Candidatus Magasanikiibacteriota</taxon>
    </lineage>
</organism>